<comment type="caution">
    <text evidence="2">The sequence shown here is derived from an EMBL/GenBank/DDBJ whole genome shotgun (WGS) entry which is preliminary data.</text>
</comment>
<evidence type="ECO:0008006" key="4">
    <source>
        <dbReference type="Google" id="ProtNLM"/>
    </source>
</evidence>
<dbReference type="AlphaFoldDB" id="A0A8T6QYX6"/>
<evidence type="ECO:0000313" key="3">
    <source>
        <dbReference type="Proteomes" id="UP000287866"/>
    </source>
</evidence>
<gene>
    <name evidence="2" type="ORF">EPD83_003525</name>
</gene>
<organism evidence="2 3">
    <name type="scientific">Phycicoccus flavus</name>
    <dbReference type="NCBI Taxonomy" id="2502783"/>
    <lineage>
        <taxon>Bacteria</taxon>
        <taxon>Bacillati</taxon>
        <taxon>Actinomycetota</taxon>
        <taxon>Actinomycetes</taxon>
        <taxon>Micrococcales</taxon>
        <taxon>Intrasporangiaceae</taxon>
        <taxon>Phycicoccus</taxon>
    </lineage>
</organism>
<dbReference type="Proteomes" id="UP000287866">
    <property type="component" value="Unassembled WGS sequence"/>
</dbReference>
<reference evidence="2" key="1">
    <citation type="submission" date="2020-03" db="EMBL/GenBank/DDBJ databases">
        <title>Phycicoccus flavus sp. nov., a novel endophytic actinobacterium isolated from branch of Kandelia candel.</title>
        <authorList>
            <person name="Tuo L."/>
        </authorList>
    </citation>
    <scope>NUCLEOTIDE SEQUENCE</scope>
    <source>
        <strain evidence="2">CMS6Z-2</strain>
    </source>
</reference>
<evidence type="ECO:0000256" key="1">
    <source>
        <dbReference type="SAM" id="MobiDB-lite"/>
    </source>
</evidence>
<feature type="compositionally biased region" description="Low complexity" evidence="1">
    <location>
        <begin position="159"/>
        <end position="169"/>
    </location>
</feature>
<feature type="region of interest" description="Disordered" evidence="1">
    <location>
        <begin position="108"/>
        <end position="169"/>
    </location>
</feature>
<dbReference type="Gene3D" id="2.40.50.140">
    <property type="entry name" value="Nucleic acid-binding proteins"/>
    <property type="match status" value="1"/>
</dbReference>
<protein>
    <recommendedName>
        <fullName evidence="4">Single-stranded DNA-binding protein</fullName>
    </recommendedName>
</protein>
<accession>A0A8T6QYX6</accession>
<name>A0A8T6QYX6_9MICO</name>
<dbReference type="RefSeq" id="WP_165566208.1">
    <property type="nucleotide sequence ID" value="NZ_SAYU02000007.1"/>
</dbReference>
<evidence type="ECO:0000313" key="2">
    <source>
        <dbReference type="EMBL" id="NHA67128.1"/>
    </source>
</evidence>
<dbReference type="InterPro" id="IPR012340">
    <property type="entry name" value="NA-bd_OB-fold"/>
</dbReference>
<sequence length="169" mass="17916">MTNDENIVRLVGRVTASAPPPAPGPGAVHAIRVTVTATGTDHRPTVDSIDVACRTDSTIRAAARLAVGDRVVVEGSLRPRLRRHGGPEGSGYEVEAVRVRRPVVRAAGGRAGRRHPPGGGWARRVVPAGPRPSVERRTRGQRSSSPAMNASRRARPRSSGRCSGGDFMR</sequence>
<dbReference type="EMBL" id="SAYU02000007">
    <property type="protein sequence ID" value="NHA67128.1"/>
    <property type="molecule type" value="Genomic_DNA"/>
</dbReference>
<feature type="compositionally biased region" description="Low complexity" evidence="1">
    <location>
        <begin position="142"/>
        <end position="151"/>
    </location>
</feature>
<proteinExistence type="predicted"/>
<dbReference type="SUPFAM" id="SSF50249">
    <property type="entry name" value="Nucleic acid-binding proteins"/>
    <property type="match status" value="1"/>
</dbReference>
<keyword evidence="3" id="KW-1185">Reference proteome</keyword>